<keyword evidence="3" id="KW-1185">Reference proteome</keyword>
<name>A0A9Q5HRX4_SANBA</name>
<dbReference type="PANTHER" id="PTHR28106">
    <property type="entry name" value="MITOCHONDRIAL ATPASE COMPLEX SUBUNIT ATP10"/>
    <property type="match status" value="1"/>
</dbReference>
<organism evidence="2 3">
    <name type="scientific">Sanghuangporus baumii</name>
    <name type="common">Phellinus baumii</name>
    <dbReference type="NCBI Taxonomy" id="108892"/>
    <lineage>
        <taxon>Eukaryota</taxon>
        <taxon>Fungi</taxon>
        <taxon>Dikarya</taxon>
        <taxon>Basidiomycota</taxon>
        <taxon>Agaricomycotina</taxon>
        <taxon>Agaricomycetes</taxon>
        <taxon>Hymenochaetales</taxon>
        <taxon>Hymenochaetaceae</taxon>
        <taxon>Sanghuangporus</taxon>
    </lineage>
</organism>
<dbReference type="PANTHER" id="PTHR28106:SF1">
    <property type="entry name" value="MITOCHONDRIAL ATPASE COMPLEX SUBUNIT ATP10"/>
    <property type="match status" value="1"/>
</dbReference>
<feature type="region of interest" description="Disordered" evidence="1">
    <location>
        <begin position="25"/>
        <end position="83"/>
    </location>
</feature>
<evidence type="ECO:0000313" key="3">
    <source>
        <dbReference type="Proteomes" id="UP000757232"/>
    </source>
</evidence>
<gene>
    <name evidence="2" type="ORF">A7U60_g8103</name>
</gene>
<dbReference type="EMBL" id="LNZH02000213">
    <property type="protein sequence ID" value="OCB84881.1"/>
    <property type="molecule type" value="Genomic_DNA"/>
</dbReference>
<accession>A0A9Q5HRX4</accession>
<dbReference type="AlphaFoldDB" id="A0A9Q5HRX4"/>
<dbReference type="Pfam" id="PF05176">
    <property type="entry name" value="ATP-synt_10"/>
    <property type="match status" value="1"/>
</dbReference>
<protein>
    <recommendedName>
        <fullName evidence="4">Mitochondrial ATPase complex subunit ATP10</fullName>
    </recommendedName>
</protein>
<dbReference type="OrthoDB" id="17089at2759"/>
<feature type="compositionally biased region" description="Polar residues" evidence="1">
    <location>
        <begin position="38"/>
        <end position="47"/>
    </location>
</feature>
<evidence type="ECO:0000256" key="1">
    <source>
        <dbReference type="SAM" id="MobiDB-lite"/>
    </source>
</evidence>
<dbReference type="InterPro" id="IPR007849">
    <property type="entry name" value="ATP10"/>
</dbReference>
<dbReference type="GO" id="GO:0005743">
    <property type="term" value="C:mitochondrial inner membrane"/>
    <property type="evidence" value="ECO:0007669"/>
    <property type="project" value="TreeGrafter"/>
</dbReference>
<proteinExistence type="predicted"/>
<dbReference type="Proteomes" id="UP000757232">
    <property type="component" value="Unassembled WGS sequence"/>
</dbReference>
<evidence type="ECO:0000313" key="2">
    <source>
        <dbReference type="EMBL" id="OCB84881.1"/>
    </source>
</evidence>
<sequence>MLPRALSRHSARRIATEIRVQRAGLGASAVRSRRYKSTETTVNGTAGSSSPTQADAPTASSSAAPIDQASFPESGTLPYLPQPLGVPDLPTTFRKSWRDETMELMNQDVRLARRKHIVKEATRGYFHDLNATRKHGGKTWIAPRTLIREDHALYFPDISGSCLAGSETVHTTNLCKGKVSVIAMLSTAISEEHVDSFVRETNEAFLSNPHYRFVQINLQENYAKALLVSLYVSSLRRNIPKELHPTYILSRQNMEYVREPLRMNNKHIGFVYLLDSNLKVRWAGGGLALPSEAESLKRCTKVLLDRMGKGNASAGK</sequence>
<feature type="compositionally biased region" description="Low complexity" evidence="1">
    <location>
        <begin position="48"/>
        <end position="65"/>
    </location>
</feature>
<evidence type="ECO:0008006" key="4">
    <source>
        <dbReference type="Google" id="ProtNLM"/>
    </source>
</evidence>
<comment type="caution">
    <text evidence="2">The sequence shown here is derived from an EMBL/GenBank/DDBJ whole genome shotgun (WGS) entry which is preliminary data.</text>
</comment>
<reference evidence="2" key="1">
    <citation type="submission" date="2016-06" db="EMBL/GenBank/DDBJ databases">
        <title>Draft Genome sequence of the fungus Inonotus baumii.</title>
        <authorList>
            <person name="Zhu H."/>
            <person name="Lin W."/>
        </authorList>
    </citation>
    <scope>NUCLEOTIDE SEQUENCE</scope>
    <source>
        <strain evidence="2">821</strain>
    </source>
</reference>
<dbReference type="GO" id="GO:0033615">
    <property type="term" value="P:mitochondrial proton-transporting ATP synthase complex assembly"/>
    <property type="evidence" value="ECO:0007669"/>
    <property type="project" value="TreeGrafter"/>
</dbReference>